<dbReference type="Pfam" id="PF00072">
    <property type="entry name" value="Response_reg"/>
    <property type="match status" value="1"/>
</dbReference>
<gene>
    <name evidence="14" type="ORF">SMD31_17815</name>
</gene>
<sequence>MTELATRKAEDDRDLKSILDAMPTPVALFDREHNCRYANRRYLALMGKSAGQVVGHRVAEILGAEIWSQLAPHAERAASGHEARFEAWETHDDGHRCYLQRTYVPLVSASGETDGYYVVIHDLTDLTLREEELEAQRSALRGAEAVNAAVVASALDCVVVIDAEARVVSFNPMAEQTFGYRQADVIGRPISELIVPPHLRSQHSAGFERYLKTGNGNVIGRRVEVEAMRADHSIIPVELAITEVSLPGRRLFTAYLRDLTPARNAAAEIERQRETLYQNEKLAALGSLLAGVAHELNNPLSIVIGQALMLGEDLSDGVAGKDAVALANRARQIEVAAERCAKIVRSFLAIARQRKAERRRILVSDLVTAAIDLLGYTLKTSSVTVEPHIDPGLPALLGDADQLHQVIVNLILNAQQALESSSGEKRVTVRAYPDPVRASVVIQVSDTGPGVPDDIRSRIFDPFFTTKPVGIGTGIGLAVSRGMIEGHGGSLTLLPGNGGGATFEILLPVAKGELPETAAPAGAKVNPKQATPVRRRALIVDDEPEIAAMLAEILRHDGFDSALAPTGKAARQLLEQGQAPAFDVVLCDLRMPDEDGMRFYRWLAANQPSLASRVILVTGDTLGPASSRFLAEIDRPVIEKPFTPKDIRQHVAAVLAGLALTA</sequence>
<dbReference type="Pfam" id="PF13426">
    <property type="entry name" value="PAS_9"/>
    <property type="match status" value="1"/>
</dbReference>
<dbReference type="Pfam" id="PF02518">
    <property type="entry name" value="HATPase_c"/>
    <property type="match status" value="1"/>
</dbReference>
<keyword evidence="3 9" id="KW-0597">Phosphoprotein</keyword>
<dbReference type="Proteomes" id="UP001271769">
    <property type="component" value="Unassembled WGS sequence"/>
</dbReference>
<evidence type="ECO:0000259" key="11">
    <source>
        <dbReference type="PROSITE" id="PS50110"/>
    </source>
</evidence>
<evidence type="ECO:0000256" key="4">
    <source>
        <dbReference type="ARBA" id="ARBA00022679"/>
    </source>
</evidence>
<dbReference type="SUPFAM" id="SSF55874">
    <property type="entry name" value="ATPase domain of HSP90 chaperone/DNA topoisomerase II/histidine kinase"/>
    <property type="match status" value="1"/>
</dbReference>
<dbReference type="InterPro" id="IPR003661">
    <property type="entry name" value="HisK_dim/P_dom"/>
</dbReference>
<dbReference type="SMART" id="SM00091">
    <property type="entry name" value="PAS"/>
    <property type="match status" value="2"/>
</dbReference>
<evidence type="ECO:0000259" key="12">
    <source>
        <dbReference type="PROSITE" id="PS50112"/>
    </source>
</evidence>
<evidence type="ECO:0000256" key="7">
    <source>
        <dbReference type="ARBA" id="ARBA00022840"/>
    </source>
</evidence>
<evidence type="ECO:0000256" key="1">
    <source>
        <dbReference type="ARBA" id="ARBA00000085"/>
    </source>
</evidence>
<dbReference type="CDD" id="cd00156">
    <property type="entry name" value="REC"/>
    <property type="match status" value="1"/>
</dbReference>
<dbReference type="CDD" id="cd00082">
    <property type="entry name" value="HisKA"/>
    <property type="match status" value="1"/>
</dbReference>
<keyword evidence="8" id="KW-0902">Two-component regulatory system</keyword>
<dbReference type="InterPro" id="IPR035965">
    <property type="entry name" value="PAS-like_dom_sf"/>
</dbReference>
<dbReference type="PROSITE" id="PS50110">
    <property type="entry name" value="RESPONSE_REGULATORY"/>
    <property type="match status" value="1"/>
</dbReference>
<dbReference type="CDD" id="cd00130">
    <property type="entry name" value="PAS"/>
    <property type="match status" value="2"/>
</dbReference>
<dbReference type="EMBL" id="JAXCLX010000003">
    <property type="protein sequence ID" value="MDY0873803.1"/>
    <property type="molecule type" value="Genomic_DNA"/>
</dbReference>
<dbReference type="InterPro" id="IPR001789">
    <property type="entry name" value="Sig_transdc_resp-reg_receiver"/>
</dbReference>
<dbReference type="Pfam" id="PF08448">
    <property type="entry name" value="PAS_4"/>
    <property type="match status" value="1"/>
</dbReference>
<dbReference type="InterPro" id="IPR013656">
    <property type="entry name" value="PAS_4"/>
</dbReference>
<organism evidence="14 15">
    <name type="scientific">Dongia rigui</name>
    <dbReference type="NCBI Taxonomy" id="940149"/>
    <lineage>
        <taxon>Bacteria</taxon>
        <taxon>Pseudomonadati</taxon>
        <taxon>Pseudomonadota</taxon>
        <taxon>Alphaproteobacteria</taxon>
        <taxon>Rhodospirillales</taxon>
        <taxon>Dongiaceae</taxon>
        <taxon>Dongia</taxon>
    </lineage>
</organism>
<keyword evidence="4" id="KW-0808">Transferase</keyword>
<protein>
    <recommendedName>
        <fullName evidence="2">histidine kinase</fullName>
        <ecNumber evidence="2">2.7.13.3</ecNumber>
    </recommendedName>
</protein>
<comment type="caution">
    <text evidence="14">The sequence shown here is derived from an EMBL/GenBank/DDBJ whole genome shotgun (WGS) entry which is preliminary data.</text>
</comment>
<proteinExistence type="predicted"/>
<dbReference type="InterPro" id="IPR005467">
    <property type="entry name" value="His_kinase_dom"/>
</dbReference>
<dbReference type="PROSITE" id="PS50112">
    <property type="entry name" value="PAS"/>
    <property type="match status" value="2"/>
</dbReference>
<feature type="domain" description="PAC" evidence="13">
    <location>
        <begin position="79"/>
        <end position="135"/>
    </location>
</feature>
<dbReference type="InterPro" id="IPR003594">
    <property type="entry name" value="HATPase_dom"/>
</dbReference>
<keyword evidence="6" id="KW-0418">Kinase</keyword>
<evidence type="ECO:0000259" key="13">
    <source>
        <dbReference type="PROSITE" id="PS50113"/>
    </source>
</evidence>
<feature type="domain" description="Histidine kinase" evidence="10">
    <location>
        <begin position="291"/>
        <end position="511"/>
    </location>
</feature>
<evidence type="ECO:0000256" key="6">
    <source>
        <dbReference type="ARBA" id="ARBA00022777"/>
    </source>
</evidence>
<dbReference type="SMART" id="SM00387">
    <property type="entry name" value="HATPase_c"/>
    <property type="match status" value="1"/>
</dbReference>
<dbReference type="InterPro" id="IPR000700">
    <property type="entry name" value="PAS-assoc_C"/>
</dbReference>
<dbReference type="SUPFAM" id="SSF47384">
    <property type="entry name" value="Homodimeric domain of signal transducing histidine kinase"/>
    <property type="match status" value="1"/>
</dbReference>
<reference evidence="14 15" key="1">
    <citation type="journal article" date="2013" name="Antonie Van Leeuwenhoek">
        <title>Dongia rigui sp. nov., isolated from freshwater of a large wetland in Korea.</title>
        <authorList>
            <person name="Baik K.S."/>
            <person name="Hwang Y.M."/>
            <person name="Choi J.S."/>
            <person name="Kwon J."/>
            <person name="Seong C.N."/>
        </authorList>
    </citation>
    <scope>NUCLEOTIDE SEQUENCE [LARGE SCALE GENOMIC DNA]</scope>
    <source>
        <strain evidence="14 15">04SU4-P</strain>
    </source>
</reference>
<keyword evidence="7" id="KW-0067">ATP-binding</keyword>
<dbReference type="PANTHER" id="PTHR43065:SF10">
    <property type="entry name" value="PEROXIDE STRESS-ACTIVATED HISTIDINE KINASE MAK3"/>
    <property type="match status" value="1"/>
</dbReference>
<evidence type="ECO:0000256" key="5">
    <source>
        <dbReference type="ARBA" id="ARBA00022741"/>
    </source>
</evidence>
<evidence type="ECO:0000313" key="14">
    <source>
        <dbReference type="EMBL" id="MDY0873803.1"/>
    </source>
</evidence>
<feature type="domain" description="PAS" evidence="12">
    <location>
        <begin position="143"/>
        <end position="214"/>
    </location>
</feature>
<evidence type="ECO:0000256" key="8">
    <source>
        <dbReference type="ARBA" id="ARBA00023012"/>
    </source>
</evidence>
<dbReference type="NCBIfam" id="TIGR00229">
    <property type="entry name" value="sensory_box"/>
    <property type="match status" value="2"/>
</dbReference>
<dbReference type="Gene3D" id="3.30.565.10">
    <property type="entry name" value="Histidine kinase-like ATPase, C-terminal domain"/>
    <property type="match status" value="1"/>
</dbReference>
<comment type="catalytic activity">
    <reaction evidence="1">
        <text>ATP + protein L-histidine = ADP + protein N-phospho-L-histidine.</text>
        <dbReference type="EC" id="2.7.13.3"/>
    </reaction>
</comment>
<dbReference type="InterPro" id="IPR036097">
    <property type="entry name" value="HisK_dim/P_sf"/>
</dbReference>
<dbReference type="InterPro" id="IPR004358">
    <property type="entry name" value="Sig_transdc_His_kin-like_C"/>
</dbReference>
<evidence type="ECO:0000256" key="3">
    <source>
        <dbReference type="ARBA" id="ARBA00022553"/>
    </source>
</evidence>
<evidence type="ECO:0000313" key="15">
    <source>
        <dbReference type="Proteomes" id="UP001271769"/>
    </source>
</evidence>
<name>A0ABU5E2I0_9PROT</name>
<dbReference type="SUPFAM" id="SSF52172">
    <property type="entry name" value="CheY-like"/>
    <property type="match status" value="1"/>
</dbReference>
<dbReference type="InterPro" id="IPR036890">
    <property type="entry name" value="HATPase_C_sf"/>
</dbReference>
<evidence type="ECO:0000259" key="10">
    <source>
        <dbReference type="PROSITE" id="PS50109"/>
    </source>
</evidence>
<dbReference type="Gene3D" id="3.40.50.2300">
    <property type="match status" value="1"/>
</dbReference>
<evidence type="ECO:0000256" key="2">
    <source>
        <dbReference type="ARBA" id="ARBA00012438"/>
    </source>
</evidence>
<feature type="domain" description="Response regulatory" evidence="11">
    <location>
        <begin position="536"/>
        <end position="655"/>
    </location>
</feature>
<dbReference type="Gene3D" id="1.10.287.130">
    <property type="match status" value="1"/>
</dbReference>
<feature type="domain" description="PAS" evidence="12">
    <location>
        <begin position="11"/>
        <end position="81"/>
    </location>
</feature>
<dbReference type="Pfam" id="PF00512">
    <property type="entry name" value="HisKA"/>
    <property type="match status" value="1"/>
</dbReference>
<dbReference type="InterPro" id="IPR000014">
    <property type="entry name" value="PAS"/>
</dbReference>
<dbReference type="InterPro" id="IPR011006">
    <property type="entry name" value="CheY-like_superfamily"/>
</dbReference>
<dbReference type="SUPFAM" id="SSF55785">
    <property type="entry name" value="PYP-like sensor domain (PAS domain)"/>
    <property type="match status" value="2"/>
</dbReference>
<dbReference type="PROSITE" id="PS50113">
    <property type="entry name" value="PAC"/>
    <property type="match status" value="1"/>
</dbReference>
<evidence type="ECO:0000256" key="9">
    <source>
        <dbReference type="PROSITE-ProRule" id="PRU00169"/>
    </source>
</evidence>
<dbReference type="Gene3D" id="3.30.450.20">
    <property type="entry name" value="PAS domain"/>
    <property type="match status" value="2"/>
</dbReference>
<accession>A0ABU5E2I0</accession>
<dbReference type="RefSeq" id="WP_320502276.1">
    <property type="nucleotide sequence ID" value="NZ_JAXCLX010000003.1"/>
</dbReference>
<dbReference type="PROSITE" id="PS50109">
    <property type="entry name" value="HIS_KIN"/>
    <property type="match status" value="1"/>
</dbReference>
<dbReference type="EC" id="2.7.13.3" evidence="2"/>
<keyword evidence="15" id="KW-1185">Reference proteome</keyword>
<dbReference type="SMART" id="SM00448">
    <property type="entry name" value="REC"/>
    <property type="match status" value="1"/>
</dbReference>
<feature type="modified residue" description="4-aspartylphosphate" evidence="9">
    <location>
        <position position="588"/>
    </location>
</feature>
<dbReference type="PANTHER" id="PTHR43065">
    <property type="entry name" value="SENSOR HISTIDINE KINASE"/>
    <property type="match status" value="1"/>
</dbReference>
<keyword evidence="5" id="KW-0547">Nucleotide-binding</keyword>
<dbReference type="PRINTS" id="PR00344">
    <property type="entry name" value="BCTRLSENSOR"/>
</dbReference>
<dbReference type="SMART" id="SM00388">
    <property type="entry name" value="HisKA"/>
    <property type="match status" value="1"/>
</dbReference>